<dbReference type="Gene3D" id="3.10.180.10">
    <property type="entry name" value="2,3-Dihydroxybiphenyl 1,2-Dioxygenase, domain 1"/>
    <property type="match status" value="2"/>
</dbReference>
<dbReference type="Proteomes" id="UP001501706">
    <property type="component" value="Unassembled WGS sequence"/>
</dbReference>
<feature type="domain" description="VOC" evidence="1">
    <location>
        <begin position="6"/>
        <end position="120"/>
    </location>
</feature>
<evidence type="ECO:0000313" key="3">
    <source>
        <dbReference type="Proteomes" id="UP001501706"/>
    </source>
</evidence>
<dbReference type="InterPro" id="IPR051332">
    <property type="entry name" value="Fosfomycin_Res_Enzymes"/>
</dbReference>
<dbReference type="PANTHER" id="PTHR36113:SF3">
    <property type="entry name" value="SLL5075 PROTEIN"/>
    <property type="match status" value="1"/>
</dbReference>
<organism evidence="2 3">
    <name type="scientific">Pigmentiphaga daeguensis</name>
    <dbReference type="NCBI Taxonomy" id="414049"/>
    <lineage>
        <taxon>Bacteria</taxon>
        <taxon>Pseudomonadati</taxon>
        <taxon>Pseudomonadota</taxon>
        <taxon>Betaproteobacteria</taxon>
        <taxon>Burkholderiales</taxon>
        <taxon>Alcaligenaceae</taxon>
        <taxon>Pigmentiphaga</taxon>
    </lineage>
</organism>
<evidence type="ECO:0000259" key="1">
    <source>
        <dbReference type="PROSITE" id="PS51819"/>
    </source>
</evidence>
<dbReference type="CDD" id="cd08343">
    <property type="entry name" value="ED_TypeI_classII_C"/>
    <property type="match status" value="1"/>
</dbReference>
<dbReference type="PANTHER" id="PTHR36113">
    <property type="entry name" value="LYASE, PUTATIVE-RELATED-RELATED"/>
    <property type="match status" value="1"/>
</dbReference>
<reference evidence="3" key="1">
    <citation type="journal article" date="2019" name="Int. J. Syst. Evol. Microbiol.">
        <title>The Global Catalogue of Microorganisms (GCM) 10K type strain sequencing project: providing services to taxonomists for standard genome sequencing and annotation.</title>
        <authorList>
            <consortium name="The Broad Institute Genomics Platform"/>
            <consortium name="The Broad Institute Genome Sequencing Center for Infectious Disease"/>
            <person name="Wu L."/>
            <person name="Ma J."/>
        </authorList>
    </citation>
    <scope>NUCLEOTIDE SEQUENCE [LARGE SCALE GENOMIC DNA]</scope>
    <source>
        <strain evidence="3">JCM 14330</strain>
    </source>
</reference>
<sequence length="301" mass="33805">MLRFKKLSHLALNVSDLDRSAAFYRDMVGLDLVERTADTAFLSCDADHYNLSLHAAAQPSLKRIAFELESAAQVPVAREVLERAGVRHRRLGAGECADLRVEEGIRLVDPNGITLDLLAGMRQRTEAFTPHPMKLLRLSHAVIRVPDFAQSLRFYIEVMNFRVSDFRHEDDGDPYFAFMRCFPNPFHHSFAIQQGKAPAFFHSAYSVDSLDDLMAGRNRLLDEGAIVAPSPGRHKASGSVFQYFADPDGFTVEFTLGMEEFPETGPRQPRQLDKSYRTTDIWNGPKPTNLPNLGAIEPAAW</sequence>
<dbReference type="InterPro" id="IPR037523">
    <property type="entry name" value="VOC_core"/>
</dbReference>
<protein>
    <recommendedName>
        <fullName evidence="1">VOC domain-containing protein</fullName>
    </recommendedName>
</protein>
<keyword evidence="3" id="KW-1185">Reference proteome</keyword>
<name>A0ABP3LPF4_9BURK</name>
<accession>A0ABP3LPF4</accession>
<gene>
    <name evidence="2" type="ORF">GCM10009097_21120</name>
</gene>
<feature type="domain" description="VOC" evidence="1">
    <location>
        <begin position="137"/>
        <end position="257"/>
    </location>
</feature>
<comment type="caution">
    <text evidence="2">The sequence shown here is derived from an EMBL/GenBank/DDBJ whole genome shotgun (WGS) entry which is preliminary data.</text>
</comment>
<proteinExistence type="predicted"/>
<evidence type="ECO:0000313" key="2">
    <source>
        <dbReference type="EMBL" id="GAA0504047.1"/>
    </source>
</evidence>
<dbReference type="InterPro" id="IPR004360">
    <property type="entry name" value="Glyas_Fos-R_dOase_dom"/>
</dbReference>
<dbReference type="InterPro" id="IPR029068">
    <property type="entry name" value="Glyas_Bleomycin-R_OHBP_Dase"/>
</dbReference>
<dbReference type="Pfam" id="PF00903">
    <property type="entry name" value="Glyoxalase"/>
    <property type="match status" value="2"/>
</dbReference>
<dbReference type="SUPFAM" id="SSF54593">
    <property type="entry name" value="Glyoxalase/Bleomycin resistance protein/Dihydroxybiphenyl dioxygenase"/>
    <property type="match status" value="1"/>
</dbReference>
<dbReference type="RefSeq" id="WP_343927477.1">
    <property type="nucleotide sequence ID" value="NZ_BAAAEN010000006.1"/>
</dbReference>
<dbReference type="EMBL" id="BAAAEN010000006">
    <property type="protein sequence ID" value="GAA0504047.1"/>
    <property type="molecule type" value="Genomic_DNA"/>
</dbReference>
<dbReference type="PROSITE" id="PS51819">
    <property type="entry name" value="VOC"/>
    <property type="match status" value="2"/>
</dbReference>